<accession>A0AAN7GZZ6</accession>
<proteinExistence type="predicted"/>
<protein>
    <submittedName>
        <fullName evidence="2">Uncharacterized protein</fullName>
    </submittedName>
</protein>
<gene>
    <name evidence="2" type="ORF">QBC38DRAFT_167933</name>
</gene>
<name>A0AAN7GZZ6_9PEZI</name>
<evidence type="ECO:0000313" key="3">
    <source>
        <dbReference type="Proteomes" id="UP001301958"/>
    </source>
</evidence>
<dbReference type="AlphaFoldDB" id="A0AAN7GZZ6"/>
<feature type="region of interest" description="Disordered" evidence="1">
    <location>
        <begin position="165"/>
        <end position="189"/>
    </location>
</feature>
<reference evidence="2" key="1">
    <citation type="journal article" date="2023" name="Mol. Phylogenet. Evol.">
        <title>Genome-scale phylogeny and comparative genomics of the fungal order Sordariales.</title>
        <authorList>
            <person name="Hensen N."/>
            <person name="Bonometti L."/>
            <person name="Westerberg I."/>
            <person name="Brannstrom I.O."/>
            <person name="Guillou S."/>
            <person name="Cros-Aarteil S."/>
            <person name="Calhoun S."/>
            <person name="Haridas S."/>
            <person name="Kuo A."/>
            <person name="Mondo S."/>
            <person name="Pangilinan J."/>
            <person name="Riley R."/>
            <person name="LaButti K."/>
            <person name="Andreopoulos B."/>
            <person name="Lipzen A."/>
            <person name="Chen C."/>
            <person name="Yan M."/>
            <person name="Daum C."/>
            <person name="Ng V."/>
            <person name="Clum A."/>
            <person name="Steindorff A."/>
            <person name="Ohm R.A."/>
            <person name="Martin F."/>
            <person name="Silar P."/>
            <person name="Natvig D.O."/>
            <person name="Lalanne C."/>
            <person name="Gautier V."/>
            <person name="Ament-Velasquez S.L."/>
            <person name="Kruys A."/>
            <person name="Hutchinson M.I."/>
            <person name="Powell A.J."/>
            <person name="Barry K."/>
            <person name="Miller A.N."/>
            <person name="Grigoriev I.V."/>
            <person name="Debuchy R."/>
            <person name="Gladieux P."/>
            <person name="Hiltunen Thoren M."/>
            <person name="Johannesson H."/>
        </authorList>
    </citation>
    <scope>NUCLEOTIDE SEQUENCE</scope>
    <source>
        <strain evidence="2">CBS 990.96</strain>
    </source>
</reference>
<keyword evidence="3" id="KW-1185">Reference proteome</keyword>
<dbReference type="PANTHER" id="PTHR10039">
    <property type="entry name" value="AMELOGENIN"/>
    <property type="match status" value="1"/>
</dbReference>
<sequence>MGSRKKRAVTQTLENIPSTLQILYENAFPRGNQLATELFQCLLAATRPLSLSEINVVLGMGEDVESLAELEGELEADIEHTIKTLGGFFLRIIGHHVHFVHQTARQFLLRSDSINPSSLGNNSSVNLLKSNQTLSQRCVRFLLLPDWVAYGKRCGKGWKPTLKDDHLDRDLDGEDESESGSEDEDEAEDGYEYINESEDEIRSNFRTDLNAAIDTTEPEISDNESIKYYDDLLIDPKYGEFYSYASNNWFIHVEDGIEATDPIDKAAWLQKSELRKSLETFLQSK</sequence>
<feature type="compositionally biased region" description="Acidic residues" evidence="1">
    <location>
        <begin position="171"/>
        <end position="189"/>
    </location>
</feature>
<evidence type="ECO:0000313" key="2">
    <source>
        <dbReference type="EMBL" id="KAK4228063.1"/>
    </source>
</evidence>
<dbReference type="Proteomes" id="UP001301958">
    <property type="component" value="Unassembled WGS sequence"/>
</dbReference>
<reference evidence="2" key="2">
    <citation type="submission" date="2023-05" db="EMBL/GenBank/DDBJ databases">
        <authorList>
            <consortium name="Lawrence Berkeley National Laboratory"/>
            <person name="Steindorff A."/>
            <person name="Hensen N."/>
            <person name="Bonometti L."/>
            <person name="Westerberg I."/>
            <person name="Brannstrom I.O."/>
            <person name="Guillou S."/>
            <person name="Cros-Aarteil S."/>
            <person name="Calhoun S."/>
            <person name="Haridas S."/>
            <person name="Kuo A."/>
            <person name="Mondo S."/>
            <person name="Pangilinan J."/>
            <person name="Riley R."/>
            <person name="Labutti K."/>
            <person name="Andreopoulos B."/>
            <person name="Lipzen A."/>
            <person name="Chen C."/>
            <person name="Yanf M."/>
            <person name="Daum C."/>
            <person name="Ng V."/>
            <person name="Clum A."/>
            <person name="Ohm R."/>
            <person name="Martin F."/>
            <person name="Silar P."/>
            <person name="Natvig D."/>
            <person name="Lalanne C."/>
            <person name="Gautier V."/>
            <person name="Ament-Velasquez S.L."/>
            <person name="Kruys A."/>
            <person name="Hutchinson M.I."/>
            <person name="Powell A.J."/>
            <person name="Barry K."/>
            <person name="Miller A.N."/>
            <person name="Grigoriev I.V."/>
            <person name="Debuchy R."/>
            <person name="Gladieux P."/>
            <person name="Thoren M.H."/>
            <person name="Johannesson H."/>
        </authorList>
    </citation>
    <scope>NUCLEOTIDE SEQUENCE</scope>
    <source>
        <strain evidence="2">CBS 990.96</strain>
    </source>
</reference>
<organism evidence="2 3">
    <name type="scientific">Podospora fimiseda</name>
    <dbReference type="NCBI Taxonomy" id="252190"/>
    <lineage>
        <taxon>Eukaryota</taxon>
        <taxon>Fungi</taxon>
        <taxon>Dikarya</taxon>
        <taxon>Ascomycota</taxon>
        <taxon>Pezizomycotina</taxon>
        <taxon>Sordariomycetes</taxon>
        <taxon>Sordariomycetidae</taxon>
        <taxon>Sordariales</taxon>
        <taxon>Podosporaceae</taxon>
        <taxon>Podospora</taxon>
    </lineage>
</organism>
<comment type="caution">
    <text evidence="2">The sequence shown here is derived from an EMBL/GenBank/DDBJ whole genome shotgun (WGS) entry which is preliminary data.</text>
</comment>
<evidence type="ECO:0000256" key="1">
    <source>
        <dbReference type="SAM" id="MobiDB-lite"/>
    </source>
</evidence>
<dbReference type="EMBL" id="MU865323">
    <property type="protein sequence ID" value="KAK4228063.1"/>
    <property type="molecule type" value="Genomic_DNA"/>
</dbReference>